<protein>
    <submittedName>
        <fullName evidence="1">Uncharacterized protein</fullName>
    </submittedName>
</protein>
<sequence length="84" mass="9613">MGIQYQNMAPGILDECALAWLQEHLWILSELYGCARPFDAVQPYRLEMGAEGPDDLKRFDMGFRFAPELSNGSGPRQTFVFNKR</sequence>
<dbReference type="Proteomes" id="UP000003560">
    <property type="component" value="Unassembled WGS sequence"/>
</dbReference>
<reference evidence="1 2" key="2">
    <citation type="submission" date="2008-10" db="EMBL/GenBank/DDBJ databases">
        <authorList>
            <person name="Fulton L."/>
            <person name="Clifton S."/>
            <person name="Fulton B."/>
            <person name="Xu J."/>
            <person name="Minx P."/>
            <person name="Pepin K.H."/>
            <person name="Johnson M."/>
            <person name="Thiruvilangam P."/>
            <person name="Bhonagiri V."/>
            <person name="Nash W.E."/>
            <person name="Mardis E.R."/>
            <person name="Wilson R.K."/>
        </authorList>
    </citation>
    <scope>NUCLEOTIDE SEQUENCE [LARGE SCALE GENOMIC DNA]</scope>
    <source>
        <strain evidence="1 2">DSM 13279</strain>
    </source>
</reference>
<dbReference type="EMBL" id="ABXJ01000090">
    <property type="protein sequence ID" value="EEA90133.1"/>
    <property type="molecule type" value="Genomic_DNA"/>
</dbReference>
<dbReference type="InterPro" id="IPR005583">
    <property type="entry name" value="YaaA"/>
</dbReference>
<accession>B6GC58</accession>
<keyword evidence="2" id="KW-1185">Reference proteome</keyword>
<proteinExistence type="predicted"/>
<dbReference type="AlphaFoldDB" id="B6GC58"/>
<name>B6GC58_9ACTN</name>
<dbReference type="HOGENOM" id="CLU_2521847_0_0_11"/>
<comment type="caution">
    <text evidence="1">The sequence shown here is derived from an EMBL/GenBank/DDBJ whole genome shotgun (WGS) entry which is preliminary data.</text>
</comment>
<evidence type="ECO:0000313" key="1">
    <source>
        <dbReference type="EMBL" id="EEA90133.1"/>
    </source>
</evidence>
<dbReference type="GO" id="GO:0033194">
    <property type="term" value="P:response to hydroperoxide"/>
    <property type="evidence" value="ECO:0007669"/>
    <property type="project" value="TreeGrafter"/>
</dbReference>
<dbReference type="Pfam" id="PF03883">
    <property type="entry name" value="H2O2_YaaD"/>
    <property type="match status" value="1"/>
</dbReference>
<dbReference type="eggNOG" id="COG3022">
    <property type="taxonomic scope" value="Bacteria"/>
</dbReference>
<evidence type="ECO:0000313" key="2">
    <source>
        <dbReference type="Proteomes" id="UP000003560"/>
    </source>
</evidence>
<dbReference type="PANTHER" id="PTHR30283:SF4">
    <property type="entry name" value="PEROXIDE STRESS RESISTANCE PROTEIN YAAA"/>
    <property type="match status" value="1"/>
</dbReference>
<reference evidence="1 2" key="1">
    <citation type="submission" date="2008-10" db="EMBL/GenBank/DDBJ databases">
        <title>Draft genome sequence of Collinsella stercoris (DSM 13279).</title>
        <authorList>
            <person name="Sudarsanam P."/>
            <person name="Ley R."/>
            <person name="Guruge J."/>
            <person name="Turnbaugh P.J."/>
            <person name="Mahowald M."/>
            <person name="Liep D."/>
            <person name="Gordon J."/>
        </authorList>
    </citation>
    <scope>NUCLEOTIDE SEQUENCE [LARGE SCALE GENOMIC DNA]</scope>
    <source>
        <strain evidence="1 2">DSM 13279</strain>
    </source>
</reference>
<dbReference type="PANTHER" id="PTHR30283">
    <property type="entry name" value="PEROXIDE STRESS RESPONSE PROTEIN YAAA"/>
    <property type="match status" value="1"/>
</dbReference>
<dbReference type="GO" id="GO:0005829">
    <property type="term" value="C:cytosol"/>
    <property type="evidence" value="ECO:0007669"/>
    <property type="project" value="TreeGrafter"/>
</dbReference>
<gene>
    <name evidence="1" type="ORF">COLSTE_01677</name>
</gene>
<organism evidence="1 2">
    <name type="scientific">Collinsella stercoris DSM 13279</name>
    <dbReference type="NCBI Taxonomy" id="445975"/>
    <lineage>
        <taxon>Bacteria</taxon>
        <taxon>Bacillati</taxon>
        <taxon>Actinomycetota</taxon>
        <taxon>Coriobacteriia</taxon>
        <taxon>Coriobacteriales</taxon>
        <taxon>Coriobacteriaceae</taxon>
        <taxon>Collinsella</taxon>
    </lineage>
</organism>